<accession>A0A923HWA9</accession>
<proteinExistence type="predicted"/>
<protein>
    <submittedName>
        <fullName evidence="1">Uncharacterized protein</fullName>
    </submittedName>
</protein>
<reference evidence="1" key="1">
    <citation type="submission" date="2019-10" db="EMBL/GenBank/DDBJ databases">
        <authorList>
            <person name="Ross D.E."/>
            <person name="Gulliver D."/>
        </authorList>
    </citation>
    <scope>NUCLEOTIDE SEQUENCE</scope>
    <source>
        <strain evidence="1">DER-2019</strain>
    </source>
</reference>
<evidence type="ECO:0000313" key="2">
    <source>
        <dbReference type="Proteomes" id="UP000616595"/>
    </source>
</evidence>
<comment type="caution">
    <text evidence="1">The sequence shown here is derived from an EMBL/GenBank/DDBJ whole genome shotgun (WGS) entry which is preliminary data.</text>
</comment>
<dbReference type="Proteomes" id="UP000616595">
    <property type="component" value="Unassembled WGS sequence"/>
</dbReference>
<name>A0A923HWA9_9FIRM</name>
<keyword evidence="2" id="KW-1185">Reference proteome</keyword>
<dbReference type="RefSeq" id="WP_148568588.1">
    <property type="nucleotide sequence ID" value="NZ_RXYA01000022.1"/>
</dbReference>
<dbReference type="EMBL" id="WJBD01000005">
    <property type="protein sequence ID" value="MBC3887784.1"/>
    <property type="molecule type" value="Genomic_DNA"/>
</dbReference>
<evidence type="ECO:0000313" key="1">
    <source>
        <dbReference type="EMBL" id="MBC3887784.1"/>
    </source>
</evidence>
<sequence length="84" mass="9269">MTFNFDQYFPTVSTMVTTCIAFLIPEPLQPSPDCVALTIRSGGSLVRNHHNRNSPVTTVGTVGNLGTKKMGLVGEFKFFIEFSR</sequence>
<reference evidence="1" key="2">
    <citation type="submission" date="2020-10" db="EMBL/GenBank/DDBJ databases">
        <title>Comparative genomics of the Acetobacterium genus.</title>
        <authorList>
            <person name="Marshall C."/>
            <person name="May H."/>
            <person name="Norman S."/>
        </authorList>
    </citation>
    <scope>NUCLEOTIDE SEQUENCE</scope>
    <source>
        <strain evidence="1">DER-2019</strain>
    </source>
</reference>
<gene>
    <name evidence="1" type="ORF">GH810_05620</name>
</gene>
<dbReference type="AlphaFoldDB" id="A0A923HWA9"/>
<organism evidence="1 2">
    <name type="scientific">Acetobacterium paludosum</name>
    <dbReference type="NCBI Taxonomy" id="52693"/>
    <lineage>
        <taxon>Bacteria</taxon>
        <taxon>Bacillati</taxon>
        <taxon>Bacillota</taxon>
        <taxon>Clostridia</taxon>
        <taxon>Eubacteriales</taxon>
        <taxon>Eubacteriaceae</taxon>
        <taxon>Acetobacterium</taxon>
    </lineage>
</organism>